<dbReference type="InterPro" id="IPR050271">
    <property type="entry name" value="UDP-glycosyltransferase"/>
</dbReference>
<gene>
    <name evidence="4" type="ORF">SMD27_04565</name>
</gene>
<evidence type="ECO:0000256" key="2">
    <source>
        <dbReference type="ARBA" id="ARBA00022679"/>
    </source>
</evidence>
<dbReference type="SUPFAM" id="SSF53756">
    <property type="entry name" value="UDP-Glycosyltransferase/glycogen phosphorylase"/>
    <property type="match status" value="1"/>
</dbReference>
<keyword evidence="2" id="KW-0808">Transferase</keyword>
<proteinExistence type="predicted"/>
<dbReference type="Gene3D" id="3.40.50.2000">
    <property type="entry name" value="Glycogen Phosphorylase B"/>
    <property type="match status" value="2"/>
</dbReference>
<evidence type="ECO:0000259" key="3">
    <source>
        <dbReference type="Pfam" id="PF06722"/>
    </source>
</evidence>
<dbReference type="Proteomes" id="UP001279642">
    <property type="component" value="Unassembled WGS sequence"/>
</dbReference>
<keyword evidence="1" id="KW-0328">Glycosyltransferase</keyword>
<keyword evidence="5" id="KW-1185">Reference proteome</keyword>
<comment type="caution">
    <text evidence="4">The sequence shown here is derived from an EMBL/GenBank/DDBJ whole genome shotgun (WGS) entry which is preliminary data.</text>
</comment>
<feature type="domain" description="Erythromycin biosynthesis protein CIII-like C-terminal" evidence="3">
    <location>
        <begin position="305"/>
        <end position="410"/>
    </location>
</feature>
<reference evidence="4 5" key="1">
    <citation type="journal article" date="2016" name="Antonie Van Leeuwenhoek">
        <title>Dongia soli sp. nov., isolated from soil from Dokdo, Korea.</title>
        <authorList>
            <person name="Kim D.U."/>
            <person name="Lee H."/>
            <person name="Kim H."/>
            <person name="Kim S.G."/>
            <person name="Ka J.O."/>
        </authorList>
    </citation>
    <scope>NUCLEOTIDE SEQUENCE [LARGE SCALE GENOMIC DNA]</scope>
    <source>
        <strain evidence="4 5">D78</strain>
    </source>
</reference>
<protein>
    <submittedName>
        <fullName evidence="4">Glycosyltransferase</fullName>
    </submittedName>
</protein>
<evidence type="ECO:0000313" key="5">
    <source>
        <dbReference type="Proteomes" id="UP001279642"/>
    </source>
</evidence>
<dbReference type="RefSeq" id="WP_320507137.1">
    <property type="nucleotide sequence ID" value="NZ_JAXCLW010000001.1"/>
</dbReference>
<dbReference type="Pfam" id="PF06722">
    <property type="entry name" value="EryCIII-like_C"/>
    <property type="match status" value="1"/>
</dbReference>
<organism evidence="4 5">
    <name type="scientific">Dongia soli</name>
    <dbReference type="NCBI Taxonomy" id="600628"/>
    <lineage>
        <taxon>Bacteria</taxon>
        <taxon>Pseudomonadati</taxon>
        <taxon>Pseudomonadota</taxon>
        <taxon>Alphaproteobacteria</taxon>
        <taxon>Rhodospirillales</taxon>
        <taxon>Dongiaceae</taxon>
        <taxon>Dongia</taxon>
    </lineage>
</organism>
<name>A0ABU5E737_9PROT</name>
<dbReference type="InterPro" id="IPR002213">
    <property type="entry name" value="UDP_glucos_trans"/>
</dbReference>
<accession>A0ABU5E737</accession>
<dbReference type="PANTHER" id="PTHR48043">
    <property type="entry name" value="EG:EG0003.4 PROTEIN-RELATED"/>
    <property type="match status" value="1"/>
</dbReference>
<sequence length="434" mass="48764">MSGKTIVLFPEAAFGPALNCVGIAQTLRAQGHNPVFVCDKGFKGVFEQYGFEENLVDMSGGMSDEEIAKFWANFIAEKQPHFRLSPIEQLPTYVIPVWEAIVDSAIIAEEGLNEHLQRIKPDLIAVDNVILFPAIKRAGCPWVRIISCSENEIPDPDIPPHLSGCHEDDKAGFEAFENRFLELVKPVHDRFNKFLGKVGHEPYPLGQFFEASPYMNLLLYPKPLAFRRRHPLDPARFQYLEGCVRDEGSYTVPTFAANNDKPLIYVSYGSLGAADVDLYKRLLTSFAKLPYRFLMNVGDYIGEYKDVPPNVHLEKWYPQPAVIPHVDLFIHHGGNNSFNEALYFGKPAIIMPFCWDGLDNAARIHDTGYGEQLPRYTWTEEQLVGTIDRLLKDSAMKTRLQAISKHMQAARGTEKAAQLLSEIATTGSYKLAGA</sequence>
<dbReference type="InterPro" id="IPR010610">
    <property type="entry name" value="EryCIII-like_C"/>
</dbReference>
<dbReference type="EMBL" id="JAXCLW010000001">
    <property type="protein sequence ID" value="MDY0882105.1"/>
    <property type="molecule type" value="Genomic_DNA"/>
</dbReference>
<evidence type="ECO:0000313" key="4">
    <source>
        <dbReference type="EMBL" id="MDY0882105.1"/>
    </source>
</evidence>
<evidence type="ECO:0000256" key="1">
    <source>
        <dbReference type="ARBA" id="ARBA00022676"/>
    </source>
</evidence>
<dbReference type="PANTHER" id="PTHR48043:SF145">
    <property type="entry name" value="FI06409P-RELATED"/>
    <property type="match status" value="1"/>
</dbReference>
<dbReference type="CDD" id="cd03784">
    <property type="entry name" value="GT1_Gtf-like"/>
    <property type="match status" value="1"/>
</dbReference>